<dbReference type="InterPro" id="IPR050109">
    <property type="entry name" value="HTH-type_TetR-like_transc_reg"/>
</dbReference>
<dbReference type="PANTHER" id="PTHR30055">
    <property type="entry name" value="HTH-TYPE TRANSCRIPTIONAL REGULATOR RUTR"/>
    <property type="match status" value="1"/>
</dbReference>
<dbReference type="InterPro" id="IPR041347">
    <property type="entry name" value="MftR_C"/>
</dbReference>
<dbReference type="AlphaFoldDB" id="A0A6H9WKI7"/>
<dbReference type="RefSeq" id="WP_158029112.1">
    <property type="nucleotide sequence ID" value="NZ_WBJY01000001.1"/>
</dbReference>
<keyword evidence="1" id="KW-0805">Transcription regulation</keyword>
<dbReference type="PANTHER" id="PTHR30055:SF238">
    <property type="entry name" value="MYCOFACTOCIN BIOSYNTHESIS TRANSCRIPTIONAL REGULATOR MFTR-RELATED"/>
    <property type="match status" value="1"/>
</dbReference>
<dbReference type="Gene3D" id="1.10.357.10">
    <property type="entry name" value="Tetracycline Repressor, domain 2"/>
    <property type="match status" value="1"/>
</dbReference>
<evidence type="ECO:0000256" key="5">
    <source>
        <dbReference type="SAM" id="MobiDB-lite"/>
    </source>
</evidence>
<organism evidence="7 8">
    <name type="scientific">Pseudoclavibacter endophyticus</name>
    <dbReference type="NCBI Taxonomy" id="1778590"/>
    <lineage>
        <taxon>Bacteria</taxon>
        <taxon>Bacillati</taxon>
        <taxon>Actinomycetota</taxon>
        <taxon>Actinomycetes</taxon>
        <taxon>Micrococcales</taxon>
        <taxon>Microbacteriaceae</taxon>
        <taxon>Pseudoclavibacter</taxon>
    </lineage>
</organism>
<feature type="region of interest" description="Disordered" evidence="5">
    <location>
        <begin position="1"/>
        <end position="24"/>
    </location>
</feature>
<dbReference type="Gene3D" id="1.10.10.60">
    <property type="entry name" value="Homeodomain-like"/>
    <property type="match status" value="1"/>
</dbReference>
<evidence type="ECO:0000259" key="6">
    <source>
        <dbReference type="PROSITE" id="PS50977"/>
    </source>
</evidence>
<dbReference type="GO" id="GO:0000976">
    <property type="term" value="F:transcription cis-regulatory region binding"/>
    <property type="evidence" value="ECO:0007669"/>
    <property type="project" value="TreeGrafter"/>
</dbReference>
<dbReference type="OrthoDB" id="956698at2"/>
<dbReference type="Pfam" id="PF17754">
    <property type="entry name" value="TetR_C_14"/>
    <property type="match status" value="1"/>
</dbReference>
<name>A0A6H9WKI7_9MICO</name>
<evidence type="ECO:0000256" key="2">
    <source>
        <dbReference type="ARBA" id="ARBA00023125"/>
    </source>
</evidence>
<comment type="caution">
    <text evidence="7">The sequence shown here is derived from an EMBL/GenBank/DDBJ whole genome shotgun (WGS) entry which is preliminary data.</text>
</comment>
<dbReference type="NCBIfam" id="TIGR03968">
    <property type="entry name" value="mycofact_TetR"/>
    <property type="match status" value="1"/>
</dbReference>
<evidence type="ECO:0000256" key="4">
    <source>
        <dbReference type="PROSITE-ProRule" id="PRU00335"/>
    </source>
</evidence>
<dbReference type="Proteomes" id="UP000431744">
    <property type="component" value="Unassembled WGS sequence"/>
</dbReference>
<keyword evidence="2 4" id="KW-0238">DNA-binding</keyword>
<evidence type="ECO:0000256" key="1">
    <source>
        <dbReference type="ARBA" id="ARBA00023015"/>
    </source>
</evidence>
<evidence type="ECO:0000313" key="7">
    <source>
        <dbReference type="EMBL" id="KAB1649663.1"/>
    </source>
</evidence>
<keyword evidence="3" id="KW-0804">Transcription</keyword>
<feature type="domain" description="HTH tetR-type" evidence="6">
    <location>
        <begin position="25"/>
        <end position="85"/>
    </location>
</feature>
<dbReference type="InterPro" id="IPR001647">
    <property type="entry name" value="HTH_TetR"/>
</dbReference>
<dbReference type="PROSITE" id="PS50977">
    <property type="entry name" value="HTH_TETR_2"/>
    <property type="match status" value="1"/>
</dbReference>
<sequence>MKTTADSDRATGGGAARPRTGRAKATTAAELERIGLDLFVARGFDAVTVDDIASAAGIGRRTFFRYYASKNDLPWGDFDGLLRGMRENLDAIPEDVPLAAALRQAIIDFNAFPASDMAHHRRRMRVLLESQTLVAHSALRYADWRRVVSDFSASRLALHPDHVLPNVIGRVCLAISLASYEQWLHDEKADLPTLIAAGFKGLGAIFAAHDEEVTRAHEDA</sequence>
<dbReference type="SUPFAM" id="SSF46689">
    <property type="entry name" value="Homeodomain-like"/>
    <property type="match status" value="1"/>
</dbReference>
<keyword evidence="8" id="KW-1185">Reference proteome</keyword>
<reference evidence="7 8" key="1">
    <citation type="submission" date="2019-09" db="EMBL/GenBank/DDBJ databases">
        <title>Phylogeny of genus Pseudoclavibacter and closely related genus.</title>
        <authorList>
            <person name="Li Y."/>
        </authorList>
    </citation>
    <scope>NUCLEOTIDE SEQUENCE [LARGE SCALE GENOMIC DNA]</scope>
    <source>
        <strain evidence="7 8">EGI 60007</strain>
    </source>
</reference>
<dbReference type="InterPro" id="IPR009057">
    <property type="entry name" value="Homeodomain-like_sf"/>
</dbReference>
<protein>
    <submittedName>
        <fullName evidence="7">Mycofactocin system transcriptional regulator</fullName>
    </submittedName>
</protein>
<evidence type="ECO:0000313" key="8">
    <source>
        <dbReference type="Proteomes" id="UP000431744"/>
    </source>
</evidence>
<dbReference type="GO" id="GO:0003700">
    <property type="term" value="F:DNA-binding transcription factor activity"/>
    <property type="evidence" value="ECO:0007669"/>
    <property type="project" value="TreeGrafter"/>
</dbReference>
<proteinExistence type="predicted"/>
<feature type="DNA-binding region" description="H-T-H motif" evidence="4">
    <location>
        <begin position="48"/>
        <end position="67"/>
    </location>
</feature>
<accession>A0A6H9WKI7</accession>
<dbReference type="InterPro" id="IPR023851">
    <property type="entry name" value="Tscrpt_reg_TetR-type"/>
</dbReference>
<dbReference type="Pfam" id="PF00440">
    <property type="entry name" value="TetR_N"/>
    <property type="match status" value="1"/>
</dbReference>
<dbReference type="EMBL" id="WBJY01000001">
    <property type="protein sequence ID" value="KAB1649663.1"/>
    <property type="molecule type" value="Genomic_DNA"/>
</dbReference>
<evidence type="ECO:0000256" key="3">
    <source>
        <dbReference type="ARBA" id="ARBA00023163"/>
    </source>
</evidence>
<gene>
    <name evidence="7" type="primary">mftR</name>
    <name evidence="7" type="ORF">F8O04_05310</name>
</gene>